<dbReference type="AlphaFoldDB" id="A0AAQ3L9N4"/>
<evidence type="ECO:0000256" key="1">
    <source>
        <dbReference type="SAM" id="Phobius"/>
    </source>
</evidence>
<dbReference type="Proteomes" id="UP001304300">
    <property type="component" value="Chromosome"/>
</dbReference>
<keyword evidence="1" id="KW-0472">Membrane</keyword>
<name>A0AAQ3L9N4_9BACT</name>
<accession>A0AAQ3L9N4</accession>
<sequence>MIRRGLTFIELLVAVALSGLIIVAASAMIFSMAQTWSSMETHPQLEHHADGVSGFMDYLFMTTQNVSGDPIHPAGWSKAPDEERESFHFVTDREHPFFVTDIRPQPAIQSWLNFDMENEQLWLIWRPDPRANRNQKKVRRALLSPWVQDVRLGFLDEEANTWEYESMGDSRSEHEGERPGSLQIIFAKDERTFVRHITIDSSDRNVLVY</sequence>
<protein>
    <submittedName>
        <fullName evidence="2">Prepilin-type N-terminal cleavage/methylation domain-containing protein</fullName>
    </submittedName>
</protein>
<reference evidence="2 3" key="1">
    <citation type="submission" date="2023-10" db="EMBL/GenBank/DDBJ databases">
        <title>Rubellicoccus peritrichatus gen. nov., sp. nov., isolated from an algae of coral reef tank.</title>
        <authorList>
            <person name="Luo J."/>
        </authorList>
    </citation>
    <scope>NUCLEOTIDE SEQUENCE [LARGE SCALE GENOMIC DNA]</scope>
    <source>
        <strain evidence="2 3">CR14</strain>
    </source>
</reference>
<evidence type="ECO:0000313" key="2">
    <source>
        <dbReference type="EMBL" id="WOO41930.1"/>
    </source>
</evidence>
<organism evidence="2 3">
    <name type="scientific">Rubellicoccus peritrichatus</name>
    <dbReference type="NCBI Taxonomy" id="3080537"/>
    <lineage>
        <taxon>Bacteria</taxon>
        <taxon>Pseudomonadati</taxon>
        <taxon>Verrucomicrobiota</taxon>
        <taxon>Opitutia</taxon>
        <taxon>Puniceicoccales</taxon>
        <taxon>Cerasicoccaceae</taxon>
        <taxon>Rubellicoccus</taxon>
    </lineage>
</organism>
<proteinExistence type="predicted"/>
<gene>
    <name evidence="2" type="ORF">RZN69_02435</name>
</gene>
<evidence type="ECO:0000313" key="3">
    <source>
        <dbReference type="Proteomes" id="UP001304300"/>
    </source>
</evidence>
<keyword evidence="1" id="KW-0812">Transmembrane</keyword>
<dbReference type="EMBL" id="CP136920">
    <property type="protein sequence ID" value="WOO41930.1"/>
    <property type="molecule type" value="Genomic_DNA"/>
</dbReference>
<dbReference type="RefSeq" id="WP_317834414.1">
    <property type="nucleotide sequence ID" value="NZ_CP136920.1"/>
</dbReference>
<keyword evidence="1" id="KW-1133">Transmembrane helix</keyword>
<keyword evidence="3" id="KW-1185">Reference proteome</keyword>
<feature type="transmembrane region" description="Helical" evidence="1">
    <location>
        <begin position="12"/>
        <end position="33"/>
    </location>
</feature>
<dbReference type="InterPro" id="IPR012902">
    <property type="entry name" value="N_methyl_site"/>
</dbReference>
<dbReference type="KEGG" id="puo:RZN69_02435"/>
<dbReference type="NCBIfam" id="TIGR02532">
    <property type="entry name" value="IV_pilin_GFxxxE"/>
    <property type="match status" value="1"/>
</dbReference>